<organism evidence="3 4">
    <name type="scientific">Ceutorhynchus assimilis</name>
    <name type="common">cabbage seed weevil</name>
    <dbReference type="NCBI Taxonomy" id="467358"/>
    <lineage>
        <taxon>Eukaryota</taxon>
        <taxon>Metazoa</taxon>
        <taxon>Ecdysozoa</taxon>
        <taxon>Arthropoda</taxon>
        <taxon>Hexapoda</taxon>
        <taxon>Insecta</taxon>
        <taxon>Pterygota</taxon>
        <taxon>Neoptera</taxon>
        <taxon>Endopterygota</taxon>
        <taxon>Coleoptera</taxon>
        <taxon>Polyphaga</taxon>
        <taxon>Cucujiformia</taxon>
        <taxon>Curculionidae</taxon>
        <taxon>Ceutorhynchinae</taxon>
        <taxon>Ceutorhynchus</taxon>
    </lineage>
</organism>
<dbReference type="EMBL" id="OU892280">
    <property type="protein sequence ID" value="CAG9767887.1"/>
    <property type="molecule type" value="Genomic_DNA"/>
</dbReference>
<feature type="compositionally biased region" description="Polar residues" evidence="2">
    <location>
        <begin position="1079"/>
        <end position="1089"/>
    </location>
</feature>
<feature type="compositionally biased region" description="Basic and acidic residues" evidence="2">
    <location>
        <begin position="823"/>
        <end position="832"/>
    </location>
</feature>
<feature type="compositionally biased region" description="Basic and acidic residues" evidence="2">
    <location>
        <begin position="641"/>
        <end position="658"/>
    </location>
</feature>
<dbReference type="Proteomes" id="UP001152799">
    <property type="component" value="Chromosome 4"/>
</dbReference>
<feature type="region of interest" description="Disordered" evidence="2">
    <location>
        <begin position="767"/>
        <end position="832"/>
    </location>
</feature>
<feature type="region of interest" description="Disordered" evidence="2">
    <location>
        <begin position="914"/>
        <end position="939"/>
    </location>
</feature>
<feature type="region of interest" description="Disordered" evidence="2">
    <location>
        <begin position="2372"/>
        <end position="2441"/>
    </location>
</feature>
<sequence length="2774" mass="318941">MKRTRKKTLKTEVCYPTHTVKHNLTLSKRYRIREGSVENKIKELEDRVKQQRKLKSKMFKTKRITYPTLIEHAIKKGRFNTITVENKDPEKPPFQWQPLSELKIEVIKHEPEEEKEFQELCEALEAKKVVEEIEGLIKTHPSIEHPPNKEVKMKLKNQFMQLLINHGKKRQTPPTNKETNDEMDKKLTKLEESKSCKAEENVEEIHPNEVGEIEQATQDKEIITKYPRMSNAQEVADVRYAKTMRFDDGNHFDIDKVCIKETATKIGSGIVSREYAKAAPSPNYKKLNEEAQKVPKRVQKQQSAKCKLVRENSKPNYQQVEQEAKDLSYFIGKMKSEITDKNSNNKLVELKQEHLMNLSEMQKLQLNPFENINIDKQRINCRQPEQRVIRCGNHPNDPAKIADPKMMGPEKKLAEPTPLLPLTSEDKPPKPLIVDELMKNQIKIIEPNVIVPIMMQPLDEGNEVEKLNDRAKAAEQKFIRRKLRKEDQKQRNSVRDKTSSLEIQPRYDKSEHRLEEKVEIAKQFKRKIEELEIVLDTQDGKAPKLKEKPTGLKEIRYDEINTIAEKLINKNKRHRKSQSFTVEQLNRKKEFKKSTARIVEDELKRIQDKSALEGSYWRQKYEPDPSKTKIIAHILPETGKKDTGNVEDIASHPEPSKEEIDDNLTDTVSPQTIYPTVKRQTNLTEKPVVDDTKEIKTTDVIIEESNIDDGVLLKPGDEIVILESKQAQLIDSGNAKYDSEEHQNTRIKIDIMLQKIGELKEIIKAQNTQKNAENMPRVPPPSYRPQIDKDKKNKNIKGDPRPRELQDMIMPPRKTSTGASISKEPDNDKVGEKQVSGNITQANQVLRVESVSSKLLTNDSPGNTNKLPSLDEESIVKDYLIRRDNLKVGNILLPDNGYVINKINRPLELEKPKPLELENPKPLELEKPKPLELGKPKPLELEKPKKDTMEEGTLQDVEAKVEKKVETTFDNYEDLSLLHSTASVFNTITESKPKNTKIQQFVFAQEPKLNTKIIYRKPGIFANGKAALEKQVDDSKSSISKTVSSQRPLSAQNSIKQTTNRQVPVQWKNQYLTKKTYSNPNIASTNQIPTKKAPTNPIPPKKTSTIQNPEVSGCPNHEHDFSTNEEINCPAAKRKTMLLIMQSYESAKSSKRASSCPPKDSDNTKPGMTESKTKFSSWSTQNISSNNLEKNVPLESTQVPSKLRDVFSAIEPISKKFEADQCGNFSVQKKSSEFEPFSINQTKSILNAEASPQNNNAAASEEKPIIDESNMHKSTESQSIQLLHDAESKINKDINIENNFKPEQSEASFVEDGWVIGVKQLLAVNQDIINKNQTPETNKLKQELLERDKLEESKNEDANVNILSELKPASVFLAKNKNEGLCSADCNLCQDCPIAVLNITLPKLPSSEGKNEPHYKKFSAHAREIISKAGNRKTKPLIKNVTKAKDDKDRKSIFELKTSGKLSTIKKADPPKKKLIRATTSDPIFVKVEDADLTFKIQKLANQKVRDFYMTDEPQEDRELIIFNKGSIKRSLSDSKVKQNSGNDIHEEMMQLNRKYALALKVIEEKLAKKRQSLDAKALKIKQIEAIQKSPKENIAKLADQIETIQLSPKENIADLEKRIKSQQIEEKKIIQKSLRNVTSKSTPKVASMLRIKKLEKQFKYLKPAAEVPSRKSLLDDTVLRCDRPQTEPQPAHINKEAVKNEIKAWTNTININKRPTTMQSRTAYYEEEDNATKNFLNSYSLRKKKESELEKKNTMEGIQRSEYKSELAEKSYRKASRMKKDCVADLNTQADEMVRKPKVLYSTGKLEDAKPIQSSSGNASWGNKKLKNDPSSKNDLTGKRCYHYASSVSRDFNRLMSKREYLEFKRIEAEENKKKLSIEAGNKPLEIKTAATEMSTYKNMYGDRKTQSRTENRESVSEINKKKSDGFNQKTEKFSMQIQKKANQEINDKPVENKKQTIHRKETRNYYGIEEIINRFQAKKHSDQEILFKETEMQIYQKNYATVKTTKVQKPKSGKNPIQKEPVAVKPTLEIIYQQNIVNTEKDIVNTEKNIFTTEKNIVNTEKNIVNSKKNIVNTEKNIVNTEKNMVKTEKNLQKLQDIKNKAKTEKNLHTENNIVNTEKNMVKTEKNIQKLQDIKNKAKIEKNLHTENNIVNTEKNMVKTEKNIVKTEKSLQQLQQDMKNKILNKTVRNIETELVLIKEPLDTIEHKKIKEGLEKINKIKLAKSETKLIKSKMEKPKSATNKTKLEIYEIPLIPKKPKADLHMKVQYEVEAQKKLKLKVEPPELTTDAINFKIAKLTNLMIDDMILKKHAETKFLKSAKVDSKGPVKKKENKGIVVKSIIKSDLKRKASETTSNRSHKLHESATIDLLQKIDSKPAQKNPTTKKEIENKPKNVTQEQKSPSLGNLIKPKKANTAVTINMAKKDGKSSKKSEKDKKDKEETFILKRNLCKPPKRTPKTKTPLIKKAQNPTKKYGIKIVLPLRNIKEANKEFFESYESTLEKPVGDKIKVVPKEILDMEKKKKIAEDAFWEQMKHFNPNKYKHLRISYMTVKKRPKKQEKFLPDTTAQDMEEVKLSEEAKNRIINFRFELLRRLNEEFQKRCNEQHSNDILETSKVKDVNEIDKNTSKTMNSIGKANFYSKIIKSNKTPPKKPGNDPDNDNPKGVRRYSTNNNETDECCDKTDENKMDSSCASDKINNELMEKIEAYNISKVVPKAFEAASPKLEKQQRDNLYHRTHSWTYYDLNNYMHDQRVFSLDKAQKKKKVDSDKKDQKK</sequence>
<evidence type="ECO:0000256" key="2">
    <source>
        <dbReference type="SAM" id="MobiDB-lite"/>
    </source>
</evidence>
<feature type="region of interest" description="Disordered" evidence="2">
    <location>
        <begin position="641"/>
        <end position="662"/>
    </location>
</feature>
<feature type="compositionally biased region" description="Polar residues" evidence="2">
    <location>
        <begin position="1046"/>
        <end position="1061"/>
    </location>
</feature>
<feature type="region of interest" description="Disordered" evidence="2">
    <location>
        <begin position="1146"/>
        <end position="1192"/>
    </location>
</feature>
<reference evidence="3" key="1">
    <citation type="submission" date="2022-01" db="EMBL/GenBank/DDBJ databases">
        <authorList>
            <person name="King R."/>
        </authorList>
    </citation>
    <scope>NUCLEOTIDE SEQUENCE</scope>
</reference>
<gene>
    <name evidence="3" type="ORF">CEUTPL_LOCUS8441</name>
</gene>
<proteinExistence type="predicted"/>
<feature type="compositionally biased region" description="Basic and acidic residues" evidence="2">
    <location>
        <begin position="2422"/>
        <end position="2441"/>
    </location>
</feature>
<feature type="region of interest" description="Disordered" evidence="2">
    <location>
        <begin position="1032"/>
        <end position="1061"/>
    </location>
</feature>
<feature type="compositionally biased region" description="Polar residues" evidence="2">
    <location>
        <begin position="1174"/>
        <end position="1192"/>
    </location>
</feature>
<protein>
    <submittedName>
        <fullName evidence="3">Uncharacterized protein</fullName>
    </submittedName>
</protein>
<accession>A0A9N9MST0</accession>
<feature type="coiled-coil region" evidence="1">
    <location>
        <begin position="34"/>
        <end position="61"/>
    </location>
</feature>
<evidence type="ECO:0000313" key="4">
    <source>
        <dbReference type="Proteomes" id="UP001152799"/>
    </source>
</evidence>
<feature type="compositionally biased region" description="Polar residues" evidence="2">
    <location>
        <begin position="2393"/>
        <end position="2404"/>
    </location>
</feature>
<feature type="compositionally biased region" description="Basic and acidic residues" evidence="2">
    <location>
        <begin position="1827"/>
        <end position="1839"/>
    </location>
</feature>
<feature type="region of interest" description="Disordered" evidence="2">
    <location>
        <begin position="1079"/>
        <end position="1108"/>
    </location>
</feature>
<keyword evidence="4" id="KW-1185">Reference proteome</keyword>
<feature type="compositionally biased region" description="Basic and acidic residues" evidence="2">
    <location>
        <begin position="2765"/>
        <end position="2774"/>
    </location>
</feature>
<name>A0A9N9MST0_9CUCU</name>
<evidence type="ECO:0000313" key="3">
    <source>
        <dbReference type="EMBL" id="CAG9767887.1"/>
    </source>
</evidence>
<evidence type="ECO:0000256" key="1">
    <source>
        <dbReference type="SAM" id="Coils"/>
    </source>
</evidence>
<feature type="region of interest" description="Disordered" evidence="2">
    <location>
        <begin position="2644"/>
        <end position="2684"/>
    </location>
</feature>
<feature type="compositionally biased region" description="Polar residues" evidence="2">
    <location>
        <begin position="1813"/>
        <end position="1822"/>
    </location>
</feature>
<feature type="region of interest" description="Disordered" evidence="2">
    <location>
        <begin position="2755"/>
        <end position="2774"/>
    </location>
</feature>
<feature type="coiled-coil region" evidence="1">
    <location>
        <begin position="2059"/>
        <end position="2186"/>
    </location>
</feature>
<keyword evidence="1" id="KW-0175">Coiled coil</keyword>
<dbReference type="OrthoDB" id="6784872at2759"/>
<feature type="coiled-coil region" evidence="1">
    <location>
        <begin position="514"/>
        <end position="541"/>
    </location>
</feature>
<feature type="region of interest" description="Disordered" evidence="2">
    <location>
        <begin position="1903"/>
        <end position="1929"/>
    </location>
</feature>
<feature type="region of interest" description="Disordered" evidence="2">
    <location>
        <begin position="1810"/>
        <end position="1839"/>
    </location>
</feature>
<feature type="compositionally biased region" description="Basic and acidic residues" evidence="2">
    <location>
        <begin position="786"/>
        <end position="806"/>
    </location>
</feature>